<dbReference type="Proteomes" id="UP000435112">
    <property type="component" value="Unassembled WGS sequence"/>
</dbReference>
<dbReference type="Proteomes" id="UP000434957">
    <property type="component" value="Unassembled WGS sequence"/>
</dbReference>
<keyword evidence="5" id="KW-1185">Reference proteome</keyword>
<evidence type="ECO:0000313" key="3">
    <source>
        <dbReference type="EMBL" id="KAE9354359.1"/>
    </source>
</evidence>
<evidence type="ECO:0000313" key="6">
    <source>
        <dbReference type="Proteomes" id="UP000435112"/>
    </source>
</evidence>
<reference evidence="4 6" key="1">
    <citation type="submission" date="2018-09" db="EMBL/GenBank/DDBJ databases">
        <title>Genomic investigation of the strawberry pathogen Phytophthora fragariae indicates pathogenicity is determined by transcriptional variation in three key races.</title>
        <authorList>
            <person name="Adams T.M."/>
            <person name="Armitage A.D."/>
            <person name="Sobczyk M.K."/>
            <person name="Bates H.J."/>
            <person name="Dunwell J.M."/>
            <person name="Nellist C.F."/>
            <person name="Harrison R.J."/>
        </authorList>
    </citation>
    <scope>NUCLEOTIDE SEQUENCE [LARGE SCALE GENOMIC DNA]</scope>
    <source>
        <strain evidence="2 4">SCRP249</strain>
        <strain evidence="1 6">SCRP324</strain>
        <strain evidence="3 5">SCRP333</strain>
    </source>
</reference>
<dbReference type="EMBL" id="QXFT01000118">
    <property type="protein sequence ID" value="KAE9354359.1"/>
    <property type="molecule type" value="Genomic_DNA"/>
</dbReference>
<evidence type="ECO:0000313" key="1">
    <source>
        <dbReference type="EMBL" id="KAE9043615.1"/>
    </source>
</evidence>
<evidence type="ECO:0000313" key="5">
    <source>
        <dbReference type="Proteomes" id="UP000434957"/>
    </source>
</evidence>
<name>A0A6A3NVI2_9STRA</name>
<evidence type="ECO:0000313" key="2">
    <source>
        <dbReference type="EMBL" id="KAE9049560.1"/>
    </source>
</evidence>
<organism evidence="2 4">
    <name type="scientific">Phytophthora rubi</name>
    <dbReference type="NCBI Taxonomy" id="129364"/>
    <lineage>
        <taxon>Eukaryota</taxon>
        <taxon>Sar</taxon>
        <taxon>Stramenopiles</taxon>
        <taxon>Oomycota</taxon>
        <taxon>Peronosporomycetes</taxon>
        <taxon>Peronosporales</taxon>
        <taxon>Peronosporaceae</taxon>
        <taxon>Phytophthora</taxon>
    </lineage>
</organism>
<comment type="caution">
    <text evidence="2">The sequence shown here is derived from an EMBL/GenBank/DDBJ whole genome shotgun (WGS) entry which is preliminary data.</text>
</comment>
<dbReference type="EMBL" id="QXFV01000117">
    <property type="protein sequence ID" value="KAE9049560.1"/>
    <property type="molecule type" value="Genomic_DNA"/>
</dbReference>
<dbReference type="AlphaFoldDB" id="A0A6A3NVI2"/>
<dbReference type="Proteomes" id="UP000429607">
    <property type="component" value="Unassembled WGS sequence"/>
</dbReference>
<evidence type="ECO:0000313" key="4">
    <source>
        <dbReference type="Proteomes" id="UP000429607"/>
    </source>
</evidence>
<dbReference type="EMBL" id="QXFU01000117">
    <property type="protein sequence ID" value="KAE9043615.1"/>
    <property type="molecule type" value="Genomic_DNA"/>
</dbReference>
<protein>
    <submittedName>
        <fullName evidence="2">Uncharacterized protein</fullName>
    </submittedName>
</protein>
<gene>
    <name evidence="2" type="ORF">PR001_g3185</name>
    <name evidence="1" type="ORF">PR002_g3233</name>
    <name evidence="3" type="ORF">PR003_g3394</name>
</gene>
<proteinExistence type="predicted"/>
<sequence length="80" mass="8830">MWSKYYVVSVVFACPEPAWSFKLKGELKVSTRSGVHTCSESTINAVRVTTNTMLQRETLAFACSNVCSTSKHMSGISIHV</sequence>
<accession>A0A6A3NVI2</accession>